<evidence type="ECO:0000313" key="1">
    <source>
        <dbReference type="EMBL" id="KAI5659123.1"/>
    </source>
</evidence>
<dbReference type="EMBL" id="CM044706">
    <property type="protein sequence ID" value="KAI5659123.1"/>
    <property type="molecule type" value="Genomic_DNA"/>
</dbReference>
<proteinExistence type="predicted"/>
<dbReference type="Proteomes" id="UP001060085">
    <property type="component" value="Linkage Group LG06"/>
</dbReference>
<comment type="caution">
    <text evidence="1">The sequence shown here is derived from an EMBL/GenBank/DDBJ whole genome shotgun (WGS) entry which is preliminary data.</text>
</comment>
<sequence length="603" mass="66035">MEEASQQSFDRFGSISSPGERAIDLHNVTEQPLSPKDERIVSANPSPDAAISGSSINTKDQLVLEKSGALTTVQPFDAQHEQSFYFGGYDNGTGTWDEQSNYVNANSLHVVPPAMYNENTSLLFSPGFGYDAQMAYGQFSPMPNPLSTIMIDGQLYPPHQIPVSPSYFPPVSPGLPHVSSALTMSQTELMAPASSGQESLLDNVPFGPGSSYYVPFGSFSGGDLSGNTGMGFYNFPGELGSSEQLSNQSSSLESSRYMSPLTSGPVYQQPIGILGSYEQNVVQQAPFQGIGLGSSSSAGHFPPGVAYQSMKYGAGSSSPWDSSQRNRFAPDKGGRRDRERDSINYVDSFGISSDRNRGPRASKPKNRNSAEESSSSAIHKDVESTSGVQLDQYNNPEFVTDYENAKFFVIKSFSEDNIHKSIKYGIWASTPLGNRKLDAAFQEAKGITGNCPVFLFFSVNASGQFCGVAEMVGPVDFENDAEYWQQDRWSGQFPVKWHIIKDVPNSRFRHILLENNDNKPVTHSRDSQEVKLEQGIEMLKIFKEYEADTSLLDDFNFYDEREKSLQEKKAKQRASLTGAAPLATDPINQLSNELADALNLEGS</sequence>
<name>A0ACC0AI59_CATRO</name>
<gene>
    <name evidence="1" type="ORF">M9H77_27916</name>
</gene>
<accession>A0ACC0AI59</accession>
<protein>
    <submittedName>
        <fullName evidence="1">Uncharacterized protein</fullName>
    </submittedName>
</protein>
<organism evidence="1 2">
    <name type="scientific">Catharanthus roseus</name>
    <name type="common">Madagascar periwinkle</name>
    <name type="synonym">Vinca rosea</name>
    <dbReference type="NCBI Taxonomy" id="4058"/>
    <lineage>
        <taxon>Eukaryota</taxon>
        <taxon>Viridiplantae</taxon>
        <taxon>Streptophyta</taxon>
        <taxon>Embryophyta</taxon>
        <taxon>Tracheophyta</taxon>
        <taxon>Spermatophyta</taxon>
        <taxon>Magnoliopsida</taxon>
        <taxon>eudicotyledons</taxon>
        <taxon>Gunneridae</taxon>
        <taxon>Pentapetalae</taxon>
        <taxon>asterids</taxon>
        <taxon>lamiids</taxon>
        <taxon>Gentianales</taxon>
        <taxon>Apocynaceae</taxon>
        <taxon>Rauvolfioideae</taxon>
        <taxon>Vinceae</taxon>
        <taxon>Catharanthinae</taxon>
        <taxon>Catharanthus</taxon>
    </lineage>
</organism>
<reference evidence="2" key="1">
    <citation type="journal article" date="2023" name="Nat. Plants">
        <title>Single-cell RNA sequencing provides a high-resolution roadmap for understanding the multicellular compartmentation of specialized metabolism.</title>
        <authorList>
            <person name="Sun S."/>
            <person name="Shen X."/>
            <person name="Li Y."/>
            <person name="Li Y."/>
            <person name="Wang S."/>
            <person name="Li R."/>
            <person name="Zhang H."/>
            <person name="Shen G."/>
            <person name="Guo B."/>
            <person name="Wei J."/>
            <person name="Xu J."/>
            <person name="St-Pierre B."/>
            <person name="Chen S."/>
            <person name="Sun C."/>
        </authorList>
    </citation>
    <scope>NUCLEOTIDE SEQUENCE [LARGE SCALE GENOMIC DNA]</scope>
</reference>
<evidence type="ECO:0000313" key="2">
    <source>
        <dbReference type="Proteomes" id="UP001060085"/>
    </source>
</evidence>
<keyword evidence="2" id="KW-1185">Reference proteome</keyword>